<dbReference type="GeneID" id="66099976"/>
<dbReference type="PANTHER" id="PTHR24305:SF166">
    <property type="entry name" value="CYTOCHROME P450 12A4, MITOCHONDRIAL-RELATED"/>
    <property type="match status" value="1"/>
</dbReference>
<dbReference type="GO" id="GO:0005506">
    <property type="term" value="F:iron ion binding"/>
    <property type="evidence" value="ECO:0007669"/>
    <property type="project" value="InterPro"/>
</dbReference>
<keyword evidence="12" id="KW-0472">Membrane</keyword>
<comment type="cofactor">
    <cofactor evidence="1">
        <name>heme</name>
        <dbReference type="ChEBI" id="CHEBI:30413"/>
    </cofactor>
</comment>
<accession>A0A9P7VL89</accession>
<evidence type="ECO:0000256" key="1">
    <source>
        <dbReference type="ARBA" id="ARBA00001971"/>
    </source>
</evidence>
<keyword evidence="9" id="KW-0560">Oxidoreductase</keyword>
<comment type="caution">
    <text evidence="13">The sequence shown here is derived from an EMBL/GenBank/DDBJ whole genome shotgun (WGS) entry which is preliminary data.</text>
</comment>
<dbReference type="GO" id="GO:0020037">
    <property type="term" value="F:heme binding"/>
    <property type="evidence" value="ECO:0007669"/>
    <property type="project" value="InterPro"/>
</dbReference>
<dbReference type="GO" id="GO:0016705">
    <property type="term" value="F:oxidoreductase activity, acting on paired donors, with incorporation or reduction of molecular oxygen"/>
    <property type="evidence" value="ECO:0007669"/>
    <property type="project" value="InterPro"/>
</dbReference>
<evidence type="ECO:0000256" key="3">
    <source>
        <dbReference type="ARBA" id="ARBA00004721"/>
    </source>
</evidence>
<evidence type="ECO:0000256" key="12">
    <source>
        <dbReference type="ARBA" id="ARBA00023136"/>
    </source>
</evidence>
<evidence type="ECO:0000256" key="9">
    <source>
        <dbReference type="ARBA" id="ARBA00023002"/>
    </source>
</evidence>
<protein>
    <submittedName>
        <fullName evidence="13">Cytochrome P450</fullName>
    </submittedName>
</protein>
<comment type="similarity">
    <text evidence="4">Belongs to the cytochrome P450 family.</text>
</comment>
<reference evidence="13" key="1">
    <citation type="submission" date="2020-11" db="EMBL/GenBank/DDBJ databases">
        <title>Adaptations for nitrogen fixation in a non-lichenized fungal sporocarp promotes dispersal by wood-feeding termites.</title>
        <authorList>
            <consortium name="DOE Joint Genome Institute"/>
            <person name="Koch R.A."/>
            <person name="Yoon G."/>
            <person name="Arayal U."/>
            <person name="Lail K."/>
            <person name="Amirebrahimi M."/>
            <person name="Labutti K."/>
            <person name="Lipzen A."/>
            <person name="Riley R."/>
            <person name="Barry K."/>
            <person name="Henrissat B."/>
            <person name="Grigoriev I.V."/>
            <person name="Herr J.R."/>
            <person name="Aime M.C."/>
        </authorList>
    </citation>
    <scope>NUCLEOTIDE SEQUENCE</scope>
    <source>
        <strain evidence="13">MCA 3950</strain>
    </source>
</reference>
<dbReference type="InterPro" id="IPR036396">
    <property type="entry name" value="Cyt_P450_sf"/>
</dbReference>
<sequence length="771" mass="86188">MDLIIASIFYNQHHNSAEKKLSYTVAAVQICSWVSYTTSNLVGPRGRGTGRRDEEDRAEKLQVKRHLGTDIVNQIQSSGESALALRSYFCAPFASGISEDQLPLSNQDSAGRVGGSKASDKKPPYIWILSVATYLCLDFNALRTATDYWNHIARSERDNGEVLAVVADLATDKRRTTVIPPLWARDRGGSRLCQMLPMHVEMEFLAWPWVPSGRLARSPTCSDGKFKGSNQDTNSAVDVPTVDLYVPIYDRVPFRIGLKLALERLERMIRKFSLLTEALEVQTCKLSMRITLQLSKLRLLIRCTPMKTYDNGDHHNTFGRLRGPPRPSILLGHELALRVQPSVGGLETTWQKTYGNTFRIGGCFAVGASVVFVHFSSLIMHILRISGYRYPKAKDTVHVWNMIVGRGIIAADGTIHQHQRRILNPMSSPSQLKLYMPVFRATATELCEKLDALVSKGPKEINMLEWAGLAALDSIALISFGARLGALDGDSSEMADTSKVFLYAFISCMDPDKILSIHDRIPRKEDRIMHNFRDAAKQLARQAIENVARDDSKDLGTILARASDEKKMDKDETLSQSAAITLGGEEPPSNAIAWVLYELSRRPDHQTLVREEIRKGSGDYESMPLLNAAINETFRLHPILYNILRCATEDDNEVSVEKGQMVMISIYTYNRLPSVWGNDVDEWMPERFLKTEEKNRSSVGLYANLLTFSDGARGYGNTDCSILAELLKSFEFLDSGTELFNGIAMMILTPLVKGREQEGSQAPVISRKLTS</sequence>
<comment type="subcellular location">
    <subcellularLocation>
        <location evidence="2">Membrane</location>
    </subcellularLocation>
</comment>
<evidence type="ECO:0000256" key="7">
    <source>
        <dbReference type="ARBA" id="ARBA00022723"/>
    </source>
</evidence>
<evidence type="ECO:0000256" key="2">
    <source>
        <dbReference type="ARBA" id="ARBA00004370"/>
    </source>
</evidence>
<dbReference type="SUPFAM" id="SSF48264">
    <property type="entry name" value="Cytochrome P450"/>
    <property type="match status" value="1"/>
</dbReference>
<evidence type="ECO:0000256" key="10">
    <source>
        <dbReference type="ARBA" id="ARBA00023004"/>
    </source>
</evidence>
<keyword evidence="6" id="KW-0812">Transmembrane</keyword>
<gene>
    <name evidence="13" type="ORF">BT62DRAFT_1010807</name>
</gene>
<organism evidence="13 14">
    <name type="scientific">Guyanagaster necrorhizus</name>
    <dbReference type="NCBI Taxonomy" id="856835"/>
    <lineage>
        <taxon>Eukaryota</taxon>
        <taxon>Fungi</taxon>
        <taxon>Dikarya</taxon>
        <taxon>Basidiomycota</taxon>
        <taxon>Agaricomycotina</taxon>
        <taxon>Agaricomycetes</taxon>
        <taxon>Agaricomycetidae</taxon>
        <taxon>Agaricales</taxon>
        <taxon>Marasmiineae</taxon>
        <taxon>Physalacriaceae</taxon>
        <taxon>Guyanagaster</taxon>
    </lineage>
</organism>
<dbReference type="PANTHER" id="PTHR24305">
    <property type="entry name" value="CYTOCHROME P450"/>
    <property type="match status" value="1"/>
</dbReference>
<keyword evidence="5" id="KW-0349">Heme</keyword>
<keyword evidence="11" id="KW-0503">Monooxygenase</keyword>
<dbReference type="InterPro" id="IPR050121">
    <property type="entry name" value="Cytochrome_P450_monoxygenase"/>
</dbReference>
<dbReference type="EMBL" id="MU250554">
    <property type="protein sequence ID" value="KAG7442031.1"/>
    <property type="molecule type" value="Genomic_DNA"/>
</dbReference>
<keyword evidence="7" id="KW-0479">Metal-binding</keyword>
<evidence type="ECO:0000256" key="6">
    <source>
        <dbReference type="ARBA" id="ARBA00022692"/>
    </source>
</evidence>
<name>A0A9P7VL89_9AGAR</name>
<evidence type="ECO:0000313" key="13">
    <source>
        <dbReference type="EMBL" id="KAG7442031.1"/>
    </source>
</evidence>
<proteinExistence type="inferred from homology"/>
<comment type="pathway">
    <text evidence="3">Secondary metabolite biosynthesis; terpenoid biosynthesis.</text>
</comment>
<dbReference type="Gene3D" id="1.10.630.10">
    <property type="entry name" value="Cytochrome P450"/>
    <property type="match status" value="1"/>
</dbReference>
<dbReference type="GO" id="GO:0004497">
    <property type="term" value="F:monooxygenase activity"/>
    <property type="evidence" value="ECO:0007669"/>
    <property type="project" value="UniProtKB-KW"/>
</dbReference>
<evidence type="ECO:0000256" key="8">
    <source>
        <dbReference type="ARBA" id="ARBA00022989"/>
    </source>
</evidence>
<evidence type="ECO:0000313" key="14">
    <source>
        <dbReference type="Proteomes" id="UP000812287"/>
    </source>
</evidence>
<keyword evidence="10" id="KW-0408">Iron</keyword>
<dbReference type="Pfam" id="PF00067">
    <property type="entry name" value="p450"/>
    <property type="match status" value="1"/>
</dbReference>
<keyword evidence="14" id="KW-1185">Reference proteome</keyword>
<dbReference type="OrthoDB" id="1470350at2759"/>
<keyword evidence="8" id="KW-1133">Transmembrane helix</keyword>
<dbReference type="Proteomes" id="UP000812287">
    <property type="component" value="Unassembled WGS sequence"/>
</dbReference>
<dbReference type="RefSeq" id="XP_043035531.1">
    <property type="nucleotide sequence ID" value="XM_043177689.1"/>
</dbReference>
<evidence type="ECO:0000256" key="11">
    <source>
        <dbReference type="ARBA" id="ARBA00023033"/>
    </source>
</evidence>
<evidence type="ECO:0000256" key="5">
    <source>
        <dbReference type="ARBA" id="ARBA00022617"/>
    </source>
</evidence>
<dbReference type="GO" id="GO:0016020">
    <property type="term" value="C:membrane"/>
    <property type="evidence" value="ECO:0007669"/>
    <property type="project" value="UniProtKB-SubCell"/>
</dbReference>
<dbReference type="InterPro" id="IPR001128">
    <property type="entry name" value="Cyt_P450"/>
</dbReference>
<evidence type="ECO:0000256" key="4">
    <source>
        <dbReference type="ARBA" id="ARBA00010617"/>
    </source>
</evidence>
<dbReference type="AlphaFoldDB" id="A0A9P7VL89"/>